<protein>
    <submittedName>
        <fullName evidence="2">Putative transmembrane protein</fullName>
    </submittedName>
</protein>
<proteinExistence type="predicted"/>
<feature type="transmembrane region" description="Helical" evidence="1">
    <location>
        <begin position="92"/>
        <end position="113"/>
    </location>
</feature>
<feature type="transmembrane region" description="Helical" evidence="1">
    <location>
        <begin position="66"/>
        <end position="85"/>
    </location>
</feature>
<keyword evidence="1 2" id="KW-0812">Transmembrane</keyword>
<dbReference type="AlphaFoldDB" id="A0A1D3K8D4"/>
<keyword evidence="1" id="KW-0472">Membrane</keyword>
<reference evidence="3" key="1">
    <citation type="submission" date="2016-07" db="EMBL/GenBank/DDBJ databases">
        <authorList>
            <person name="Florea S."/>
            <person name="Webb J.S."/>
            <person name="Jaromczyk J."/>
            <person name="Schardl C.L."/>
        </authorList>
    </citation>
    <scope>NUCLEOTIDE SEQUENCE [LARGE SCALE GENOMIC DNA]</scope>
    <source>
        <strain evidence="3">1YdBTEX2</strain>
    </source>
</reference>
<organism evidence="2 3">
    <name type="scientific">Pseudomonas veronii 1YdBTEX2</name>
    <dbReference type="NCBI Taxonomy" id="1295141"/>
    <lineage>
        <taxon>Bacteria</taxon>
        <taxon>Pseudomonadati</taxon>
        <taxon>Pseudomonadota</taxon>
        <taxon>Gammaproteobacteria</taxon>
        <taxon>Pseudomonadales</taxon>
        <taxon>Pseudomonadaceae</taxon>
        <taxon>Pseudomonas</taxon>
    </lineage>
</organism>
<feature type="transmembrane region" description="Helical" evidence="1">
    <location>
        <begin position="12"/>
        <end position="36"/>
    </location>
</feature>
<gene>
    <name evidence="2" type="ORF">PVE_R2G0551</name>
</gene>
<name>A0A1D3K8D4_PSEVE</name>
<accession>A0A1D3K8D4</accession>
<keyword evidence="1" id="KW-1133">Transmembrane helix</keyword>
<dbReference type="EMBL" id="LT599584">
    <property type="protein sequence ID" value="SBW84577.1"/>
    <property type="molecule type" value="Genomic_DNA"/>
</dbReference>
<dbReference type="Proteomes" id="UP000245431">
    <property type="component" value="Chromosome PVE_r2"/>
</dbReference>
<evidence type="ECO:0000256" key="1">
    <source>
        <dbReference type="SAM" id="Phobius"/>
    </source>
</evidence>
<feature type="transmembrane region" description="Helical" evidence="1">
    <location>
        <begin position="133"/>
        <end position="161"/>
    </location>
</feature>
<sequence length="174" mass="18879">MNNQVNVVRKTILSCTLNLGVGILFMGVLAGLIALVPMVEEWRAQTWEHVSGIITNGGTKVTPAAYIQWATLLSAVWSLCIALKLCNAHSLWCIPFGLLSVSSVVLGVIPAQYAIMSVCGDWQQTFVSTQPILIRSAVAVATLLPCIGLLLFMICLVWTYCGETPNPAKHRHES</sequence>
<evidence type="ECO:0000313" key="3">
    <source>
        <dbReference type="Proteomes" id="UP000245431"/>
    </source>
</evidence>
<evidence type="ECO:0000313" key="2">
    <source>
        <dbReference type="EMBL" id="SBW84577.1"/>
    </source>
</evidence>